<sequence length="106" mass="12055">MVEHRLPVIWSPEVVEDIDRLWDYYASAAGTGTADKILREIGKAVTFIEDFLFAGRARDEIRPSLRSLAAAPQIDFYRSKDDRAEIVRVLDGRQDIEAIFSNEKNG</sequence>
<dbReference type="InterPro" id="IPR035093">
    <property type="entry name" value="RelE/ParE_toxin_dom_sf"/>
</dbReference>
<dbReference type="InterPro" id="IPR007712">
    <property type="entry name" value="RelE/ParE_toxin"/>
</dbReference>
<reference evidence="2 3" key="1">
    <citation type="submission" date="2020-07" db="EMBL/GenBank/DDBJ databases">
        <title>Bradyrhizobium diversity isolated from nodules of indigenous legumes of Western Australia.</title>
        <authorList>
            <person name="Klepa M.S."/>
        </authorList>
    </citation>
    <scope>NUCLEOTIDE SEQUENCE [LARGE SCALE GENOMIC DNA]</scope>
    <source>
        <strain evidence="2 3">CNPSo 4019</strain>
    </source>
</reference>
<proteinExistence type="predicted"/>
<evidence type="ECO:0000313" key="2">
    <source>
        <dbReference type="EMBL" id="MBH5391270.1"/>
    </source>
</evidence>
<protein>
    <submittedName>
        <fullName evidence="2">Type II toxin-antitoxin system RelE/ParE family toxin</fullName>
    </submittedName>
</protein>
<dbReference type="EMBL" id="JACEGD010000044">
    <property type="protein sequence ID" value="MBH5391270.1"/>
    <property type="molecule type" value="Genomic_DNA"/>
</dbReference>
<dbReference type="RefSeq" id="WP_197969051.1">
    <property type="nucleotide sequence ID" value="NZ_JACEGD010000044.1"/>
</dbReference>
<dbReference type="Pfam" id="PF05016">
    <property type="entry name" value="ParE_toxin"/>
    <property type="match status" value="1"/>
</dbReference>
<gene>
    <name evidence="2" type="ORF">H1B27_34080</name>
</gene>
<name>A0ABS0PD86_9BRAD</name>
<accession>A0ABS0PD86</accession>
<dbReference type="Proteomes" id="UP001194539">
    <property type="component" value="Unassembled WGS sequence"/>
</dbReference>
<evidence type="ECO:0000256" key="1">
    <source>
        <dbReference type="ARBA" id="ARBA00022649"/>
    </source>
</evidence>
<keyword evidence="3" id="KW-1185">Reference proteome</keyword>
<dbReference type="Gene3D" id="3.30.2310.20">
    <property type="entry name" value="RelE-like"/>
    <property type="match status" value="1"/>
</dbReference>
<comment type="caution">
    <text evidence="2">The sequence shown here is derived from an EMBL/GenBank/DDBJ whole genome shotgun (WGS) entry which is preliminary data.</text>
</comment>
<keyword evidence="1" id="KW-1277">Toxin-antitoxin system</keyword>
<organism evidence="2 3">
    <name type="scientific">Bradyrhizobium diversitatis</name>
    <dbReference type="NCBI Taxonomy" id="2755406"/>
    <lineage>
        <taxon>Bacteria</taxon>
        <taxon>Pseudomonadati</taxon>
        <taxon>Pseudomonadota</taxon>
        <taxon>Alphaproteobacteria</taxon>
        <taxon>Hyphomicrobiales</taxon>
        <taxon>Nitrobacteraceae</taxon>
        <taxon>Bradyrhizobium</taxon>
    </lineage>
</organism>
<evidence type="ECO:0000313" key="3">
    <source>
        <dbReference type="Proteomes" id="UP001194539"/>
    </source>
</evidence>